<dbReference type="AlphaFoldDB" id="A0A0B6YU17"/>
<keyword evidence="2" id="KW-0677">Repeat</keyword>
<evidence type="ECO:0000256" key="1">
    <source>
        <dbReference type="ARBA" id="ARBA00022723"/>
    </source>
</evidence>
<dbReference type="FunFam" id="1.10.238.10:FF:000251">
    <property type="entry name" value="Calmodulin-related protein 97A"/>
    <property type="match status" value="1"/>
</dbReference>
<name>A0A0B6YU17_9EUPU</name>
<evidence type="ECO:0000256" key="3">
    <source>
        <dbReference type="ARBA" id="ARBA00022837"/>
    </source>
</evidence>
<dbReference type="PANTHER" id="PTHR23048">
    <property type="entry name" value="MYOSIN LIGHT CHAIN 1, 3"/>
    <property type="match status" value="1"/>
</dbReference>
<feature type="domain" description="EF-hand" evidence="4">
    <location>
        <begin position="117"/>
        <end position="147"/>
    </location>
</feature>
<dbReference type="Gene3D" id="1.10.238.10">
    <property type="entry name" value="EF-hand"/>
    <property type="match status" value="3"/>
</dbReference>
<feature type="domain" description="EF-hand" evidence="4">
    <location>
        <begin position="8"/>
        <end position="43"/>
    </location>
</feature>
<evidence type="ECO:0000259" key="4">
    <source>
        <dbReference type="PROSITE" id="PS50222"/>
    </source>
</evidence>
<reference evidence="5" key="1">
    <citation type="submission" date="2014-12" db="EMBL/GenBank/DDBJ databases">
        <title>Insight into the proteome of Arion vulgaris.</title>
        <authorList>
            <person name="Aradska J."/>
            <person name="Bulat T."/>
            <person name="Smidak R."/>
            <person name="Sarate P."/>
            <person name="Gangsoo J."/>
            <person name="Sialana F."/>
            <person name="Bilban M."/>
            <person name="Lubec G."/>
        </authorList>
    </citation>
    <scope>NUCLEOTIDE SEQUENCE</scope>
    <source>
        <tissue evidence="5">Skin</tissue>
    </source>
</reference>
<dbReference type="SMART" id="SM00054">
    <property type="entry name" value="EFh"/>
    <property type="match status" value="4"/>
</dbReference>
<keyword evidence="3" id="KW-0106">Calcium</keyword>
<dbReference type="SUPFAM" id="SSF47473">
    <property type="entry name" value="EF-hand"/>
    <property type="match status" value="1"/>
</dbReference>
<keyword evidence="1" id="KW-0479">Metal-binding</keyword>
<dbReference type="EMBL" id="HACG01012883">
    <property type="protein sequence ID" value="CEK59748.1"/>
    <property type="molecule type" value="Transcribed_RNA"/>
</dbReference>
<protein>
    <recommendedName>
        <fullName evidence="4">EF-hand domain-containing protein</fullName>
    </recommendedName>
</protein>
<dbReference type="GO" id="GO:0005737">
    <property type="term" value="C:cytoplasm"/>
    <property type="evidence" value="ECO:0007669"/>
    <property type="project" value="UniProtKB-ARBA"/>
</dbReference>
<dbReference type="PROSITE" id="PS50222">
    <property type="entry name" value="EF_HAND_2"/>
    <property type="match status" value="4"/>
</dbReference>
<gene>
    <name evidence="5" type="primary">ORF37308</name>
</gene>
<dbReference type="Pfam" id="PF13499">
    <property type="entry name" value="EF-hand_7"/>
    <property type="match status" value="2"/>
</dbReference>
<evidence type="ECO:0000256" key="2">
    <source>
        <dbReference type="ARBA" id="ARBA00022737"/>
    </source>
</evidence>
<sequence length="147" mass="16994">MESKHTKEQLAEYRELFDVIDRNRDGIITVGELEHTMRALGQKPTEEELKKMIDNADLDGNGKIDFQEFTVIMSRQKKYNSKEEELRDVFKVVDSDGNGLITAEELRQIMVNLGEKVTMEEVYEMIRELDMDGNGAIDVDEFVKIMS</sequence>
<dbReference type="InterPro" id="IPR018247">
    <property type="entry name" value="EF_Hand_1_Ca_BS"/>
</dbReference>
<feature type="domain" description="EF-hand" evidence="4">
    <location>
        <begin position="44"/>
        <end position="79"/>
    </location>
</feature>
<proteinExistence type="predicted"/>
<feature type="domain" description="EF-hand" evidence="4">
    <location>
        <begin position="81"/>
        <end position="116"/>
    </location>
</feature>
<accession>A0A0B6YU17</accession>
<dbReference type="FunFam" id="1.10.238.10:FF:000034">
    <property type="entry name" value="Calmodulin"/>
    <property type="match status" value="1"/>
</dbReference>
<dbReference type="GO" id="GO:0005509">
    <property type="term" value="F:calcium ion binding"/>
    <property type="evidence" value="ECO:0007669"/>
    <property type="project" value="InterPro"/>
</dbReference>
<evidence type="ECO:0000313" key="5">
    <source>
        <dbReference type="EMBL" id="CEK59748.1"/>
    </source>
</evidence>
<dbReference type="GO" id="GO:0016460">
    <property type="term" value="C:myosin II complex"/>
    <property type="evidence" value="ECO:0007669"/>
    <property type="project" value="TreeGrafter"/>
</dbReference>
<dbReference type="InterPro" id="IPR011992">
    <property type="entry name" value="EF-hand-dom_pair"/>
</dbReference>
<organism evidence="5">
    <name type="scientific">Arion vulgaris</name>
    <dbReference type="NCBI Taxonomy" id="1028688"/>
    <lineage>
        <taxon>Eukaryota</taxon>
        <taxon>Metazoa</taxon>
        <taxon>Spiralia</taxon>
        <taxon>Lophotrochozoa</taxon>
        <taxon>Mollusca</taxon>
        <taxon>Gastropoda</taxon>
        <taxon>Heterobranchia</taxon>
        <taxon>Euthyneura</taxon>
        <taxon>Panpulmonata</taxon>
        <taxon>Eupulmonata</taxon>
        <taxon>Stylommatophora</taxon>
        <taxon>Helicina</taxon>
        <taxon>Arionoidea</taxon>
        <taxon>Arionidae</taxon>
        <taxon>Arion</taxon>
    </lineage>
</organism>
<dbReference type="InterPro" id="IPR050230">
    <property type="entry name" value="CALM/Myosin/TropC-like"/>
</dbReference>
<dbReference type="PROSITE" id="PS00018">
    <property type="entry name" value="EF_HAND_1"/>
    <property type="match status" value="4"/>
</dbReference>
<dbReference type="InterPro" id="IPR002048">
    <property type="entry name" value="EF_hand_dom"/>
</dbReference>
<dbReference type="PANTHER" id="PTHR23048:SF0">
    <property type="entry name" value="CALMODULIN LIKE 3"/>
    <property type="match status" value="1"/>
</dbReference>
<dbReference type="CDD" id="cd00051">
    <property type="entry name" value="EFh"/>
    <property type="match status" value="2"/>
</dbReference>